<evidence type="ECO:0000313" key="1">
    <source>
        <dbReference type="EMBL" id="PZO46439.1"/>
    </source>
</evidence>
<evidence type="ECO:0008006" key="3">
    <source>
        <dbReference type="Google" id="ProtNLM"/>
    </source>
</evidence>
<dbReference type="EMBL" id="QBMP01000310">
    <property type="protein sequence ID" value="PZO46439.1"/>
    <property type="molecule type" value="Genomic_DNA"/>
</dbReference>
<reference evidence="1 2" key="2">
    <citation type="submission" date="2018-06" db="EMBL/GenBank/DDBJ databases">
        <title>Metagenomic assembly of (sub)arctic Cyanobacteria and their associated microbiome from non-axenic cultures.</title>
        <authorList>
            <person name="Baurain D."/>
        </authorList>
    </citation>
    <scope>NUCLEOTIDE SEQUENCE [LARGE SCALE GENOMIC DNA]</scope>
    <source>
        <strain evidence="1">ULC027bin1</strain>
    </source>
</reference>
<accession>A0A2W4WWT5</accession>
<gene>
    <name evidence="1" type="ORF">DCF15_20290</name>
</gene>
<organism evidence="1 2">
    <name type="scientific">Phormidesmis priestleyi</name>
    <dbReference type="NCBI Taxonomy" id="268141"/>
    <lineage>
        <taxon>Bacteria</taxon>
        <taxon>Bacillati</taxon>
        <taxon>Cyanobacteriota</taxon>
        <taxon>Cyanophyceae</taxon>
        <taxon>Leptolyngbyales</taxon>
        <taxon>Leptolyngbyaceae</taxon>
        <taxon>Phormidesmis</taxon>
    </lineage>
</organism>
<protein>
    <recommendedName>
        <fullName evidence="3">CopG family transcriptional regulator</fullName>
    </recommendedName>
</protein>
<sequence>MTLTLDLPLELQQYLLQEADQHGISVEALALQLLNSSISLKHKQAEAANLIQSWIDNGDSKEQQETGQYLLHALDSDRWSERELFPVEMKGITW</sequence>
<name>A0A2W4WWT5_9CYAN</name>
<comment type="caution">
    <text evidence="1">The sequence shown here is derived from an EMBL/GenBank/DDBJ whole genome shotgun (WGS) entry which is preliminary data.</text>
</comment>
<evidence type="ECO:0000313" key="2">
    <source>
        <dbReference type="Proteomes" id="UP000249794"/>
    </source>
</evidence>
<reference evidence="2" key="1">
    <citation type="submission" date="2018-04" db="EMBL/GenBank/DDBJ databases">
        <authorList>
            <person name="Cornet L."/>
        </authorList>
    </citation>
    <scope>NUCLEOTIDE SEQUENCE [LARGE SCALE GENOMIC DNA]</scope>
</reference>
<dbReference type="Proteomes" id="UP000249794">
    <property type="component" value="Unassembled WGS sequence"/>
</dbReference>
<dbReference type="AlphaFoldDB" id="A0A2W4WWT5"/>
<proteinExistence type="predicted"/>